<accession>A0A7S9D579</accession>
<dbReference type="KEGG" id="bcou:IC761_29625"/>
<evidence type="ECO:0000256" key="4">
    <source>
        <dbReference type="ARBA" id="ARBA00022827"/>
    </source>
</evidence>
<dbReference type="InterPro" id="IPR036188">
    <property type="entry name" value="FAD/NAD-bd_sf"/>
</dbReference>
<dbReference type="InterPro" id="IPR008255">
    <property type="entry name" value="Pyr_nucl-diS_OxRdtase_2_AS"/>
</dbReference>
<protein>
    <recommendedName>
        <fullName evidence="2 8">Thioredoxin reductase</fullName>
        <ecNumber evidence="8">1.8.1.9</ecNumber>
    </recommendedName>
</protein>
<dbReference type="InterPro" id="IPR050097">
    <property type="entry name" value="Ferredoxin-NADP_redctase_2"/>
</dbReference>
<evidence type="ECO:0000256" key="2">
    <source>
        <dbReference type="ARBA" id="ARBA00018719"/>
    </source>
</evidence>
<dbReference type="GO" id="GO:0019430">
    <property type="term" value="P:removal of superoxide radicals"/>
    <property type="evidence" value="ECO:0007669"/>
    <property type="project" value="UniProtKB-UniRule"/>
</dbReference>
<evidence type="ECO:0000256" key="6">
    <source>
        <dbReference type="ARBA" id="ARBA00023157"/>
    </source>
</evidence>
<dbReference type="InterPro" id="IPR005982">
    <property type="entry name" value="Thioredox_Rdtase"/>
</dbReference>
<evidence type="ECO:0000256" key="3">
    <source>
        <dbReference type="ARBA" id="ARBA00022630"/>
    </source>
</evidence>
<keyword evidence="4 8" id="KW-0274">FAD</keyword>
<dbReference type="Gene3D" id="3.50.50.60">
    <property type="entry name" value="FAD/NAD(P)-binding domain"/>
    <property type="match status" value="2"/>
</dbReference>
<comment type="catalytic activity">
    <reaction evidence="8">
        <text>[thioredoxin]-dithiol + NADP(+) = [thioredoxin]-disulfide + NADPH + H(+)</text>
        <dbReference type="Rhea" id="RHEA:20345"/>
        <dbReference type="Rhea" id="RHEA-COMP:10698"/>
        <dbReference type="Rhea" id="RHEA-COMP:10700"/>
        <dbReference type="ChEBI" id="CHEBI:15378"/>
        <dbReference type="ChEBI" id="CHEBI:29950"/>
        <dbReference type="ChEBI" id="CHEBI:50058"/>
        <dbReference type="ChEBI" id="CHEBI:57783"/>
        <dbReference type="ChEBI" id="CHEBI:58349"/>
        <dbReference type="EC" id="1.8.1.9"/>
    </reaction>
</comment>
<name>A0A7S9D579_9BRAD</name>
<evidence type="ECO:0000256" key="5">
    <source>
        <dbReference type="ARBA" id="ARBA00023002"/>
    </source>
</evidence>
<comment type="similarity">
    <text evidence="1 8">Belongs to the class-II pyridine nucleotide-disulfide oxidoreductase family.</text>
</comment>
<dbReference type="PROSITE" id="PS00573">
    <property type="entry name" value="PYRIDINE_REDOX_2"/>
    <property type="match status" value="1"/>
</dbReference>
<dbReference type="EMBL" id="CP061379">
    <property type="protein sequence ID" value="QPF90619.1"/>
    <property type="molecule type" value="Genomic_DNA"/>
</dbReference>
<dbReference type="GO" id="GO:0004791">
    <property type="term" value="F:thioredoxin-disulfide reductase (NADPH) activity"/>
    <property type="evidence" value="ECO:0007669"/>
    <property type="project" value="UniProtKB-UniRule"/>
</dbReference>
<feature type="domain" description="FAD/NAD(P)-binding" evidence="10">
    <location>
        <begin position="8"/>
        <end position="296"/>
    </location>
</feature>
<gene>
    <name evidence="11" type="primary">trxB</name>
    <name evidence="11" type="ORF">IC761_29625</name>
</gene>
<evidence type="ECO:0000256" key="1">
    <source>
        <dbReference type="ARBA" id="ARBA00009333"/>
    </source>
</evidence>
<dbReference type="GO" id="GO:0005737">
    <property type="term" value="C:cytoplasm"/>
    <property type="evidence" value="ECO:0007669"/>
    <property type="project" value="InterPro"/>
</dbReference>
<evidence type="ECO:0000256" key="8">
    <source>
        <dbReference type="RuleBase" id="RU003880"/>
    </source>
</evidence>
<dbReference type="RefSeq" id="WP_195800203.1">
    <property type="nucleotide sequence ID" value="NZ_CP061379.1"/>
</dbReference>
<comment type="subunit">
    <text evidence="8">Homodimer.</text>
</comment>
<comment type="cofactor">
    <cofactor evidence="9">
        <name>FAD</name>
        <dbReference type="ChEBI" id="CHEBI:57692"/>
    </cofactor>
    <text evidence="9">Binds 1 FAD per subunit.</text>
</comment>
<dbReference type="InterPro" id="IPR023753">
    <property type="entry name" value="FAD/NAD-binding_dom"/>
</dbReference>
<dbReference type="NCBIfam" id="TIGR01292">
    <property type="entry name" value="TRX_reduct"/>
    <property type="match status" value="1"/>
</dbReference>
<organism evidence="11 12">
    <name type="scientific">Bradyrhizobium commune</name>
    <dbReference type="NCBI Taxonomy" id="83627"/>
    <lineage>
        <taxon>Bacteria</taxon>
        <taxon>Pseudomonadati</taxon>
        <taxon>Pseudomonadota</taxon>
        <taxon>Alphaproteobacteria</taxon>
        <taxon>Hyphomicrobiales</taxon>
        <taxon>Nitrobacteraceae</taxon>
        <taxon>Bradyrhizobium</taxon>
    </lineage>
</organism>
<keyword evidence="5 8" id="KW-0560">Oxidoreductase</keyword>
<dbReference type="PANTHER" id="PTHR48105">
    <property type="entry name" value="THIOREDOXIN REDUCTASE 1-RELATED-RELATED"/>
    <property type="match status" value="1"/>
</dbReference>
<reference evidence="11 12" key="1">
    <citation type="submission" date="2020-09" db="EMBL/GenBank/DDBJ databases">
        <title>Complete genomes of bradyrhizobia occurring on native shrubby legumes in Australia.</title>
        <authorList>
            <person name="Lafay B."/>
        </authorList>
    </citation>
    <scope>NUCLEOTIDE SEQUENCE [LARGE SCALE GENOMIC DNA]</scope>
    <source>
        <strain evidence="11 12">BDV5040</strain>
    </source>
</reference>
<proteinExistence type="inferred from homology"/>
<evidence type="ECO:0000313" key="11">
    <source>
        <dbReference type="EMBL" id="QPF90619.1"/>
    </source>
</evidence>
<sequence>MSAPVHAKVVIIGSGPAGYTAAIYAARAMLEPILIQGIQAGGQLTITTDVENYPGFADVIQGPWLMEQMEKQAVHVGTKIVSDLVTKLETSQRPFRLTCDSGDVYLAETVILATGAQARWLGLPSEAKFQGGGVSACATCDGFFYRNKEVVVVGGGNTAVEEALYLTNHASQVTIVHRRDHFRAERILQERLFKHPKIKVIWDSAVDEICGTENPNKVTHVRLKNVRTGALTDLKTDGIFIAIGHAPATELVKDQIKLKPSGYVEVAPNSTATSVPGLFAAGDVADETYRQAVTAAGLGCMAALEAERFLALRASERAAAE</sequence>
<keyword evidence="3 8" id="KW-0285">Flavoprotein</keyword>
<dbReference type="PRINTS" id="PR00469">
    <property type="entry name" value="PNDRDTASEII"/>
</dbReference>
<keyword evidence="7 8" id="KW-0676">Redox-active center</keyword>
<evidence type="ECO:0000259" key="10">
    <source>
        <dbReference type="Pfam" id="PF07992"/>
    </source>
</evidence>
<dbReference type="AlphaFoldDB" id="A0A7S9D579"/>
<keyword evidence="12" id="KW-1185">Reference proteome</keyword>
<dbReference type="SUPFAM" id="SSF51905">
    <property type="entry name" value="FAD/NAD(P)-binding domain"/>
    <property type="match status" value="1"/>
</dbReference>
<keyword evidence="9" id="KW-0521">NADP</keyword>
<dbReference type="Pfam" id="PF07992">
    <property type="entry name" value="Pyr_redox_2"/>
    <property type="match status" value="1"/>
</dbReference>
<evidence type="ECO:0000313" key="12">
    <source>
        <dbReference type="Proteomes" id="UP000594621"/>
    </source>
</evidence>
<dbReference type="EC" id="1.8.1.9" evidence="8"/>
<evidence type="ECO:0000256" key="7">
    <source>
        <dbReference type="ARBA" id="ARBA00023284"/>
    </source>
</evidence>
<dbReference type="PRINTS" id="PR00368">
    <property type="entry name" value="FADPNR"/>
</dbReference>
<dbReference type="Proteomes" id="UP000594621">
    <property type="component" value="Chromosome"/>
</dbReference>
<keyword evidence="6" id="KW-1015">Disulfide bond</keyword>
<evidence type="ECO:0000256" key="9">
    <source>
        <dbReference type="RuleBase" id="RU003881"/>
    </source>
</evidence>